<feature type="transmembrane region" description="Helical" evidence="12">
    <location>
        <begin position="295"/>
        <end position="317"/>
    </location>
</feature>
<dbReference type="InterPro" id="IPR003593">
    <property type="entry name" value="AAA+_ATPase"/>
</dbReference>
<evidence type="ECO:0000259" key="13">
    <source>
        <dbReference type="PROSITE" id="PS50893"/>
    </source>
</evidence>
<dbReference type="FunFam" id="1.20.1560.10:FF:000018">
    <property type="entry name" value="ATP-binding cassette subfamily B member 11"/>
    <property type="match status" value="1"/>
</dbReference>
<dbReference type="InterPro" id="IPR017871">
    <property type="entry name" value="ABC_transporter-like_CS"/>
</dbReference>
<feature type="domain" description="ABC transmembrane type-1" evidence="14">
    <location>
        <begin position="56"/>
        <end position="363"/>
    </location>
</feature>
<keyword evidence="3" id="KW-0813">Transport</keyword>
<evidence type="ECO:0000256" key="5">
    <source>
        <dbReference type="ARBA" id="ARBA00022737"/>
    </source>
</evidence>
<keyword evidence="9 12" id="KW-1133">Transmembrane helix</keyword>
<dbReference type="SUPFAM" id="SSF52540">
    <property type="entry name" value="P-loop containing nucleoside triphosphate hydrolases"/>
    <property type="match status" value="2"/>
</dbReference>
<comment type="subcellular location">
    <subcellularLocation>
        <location evidence="1">Membrane</location>
        <topology evidence="1">Multi-pass membrane protein</topology>
    </subcellularLocation>
</comment>
<feature type="domain" description="ABC transmembrane type-1" evidence="14">
    <location>
        <begin position="709"/>
        <end position="998"/>
    </location>
</feature>
<feature type="transmembrane region" description="Helical" evidence="12">
    <location>
        <begin position="214"/>
        <end position="235"/>
    </location>
</feature>
<keyword evidence="10 12" id="KW-0472">Membrane</keyword>
<dbReference type="SMART" id="SM00382">
    <property type="entry name" value="AAA"/>
    <property type="match status" value="2"/>
</dbReference>
<evidence type="ECO:0000256" key="6">
    <source>
        <dbReference type="ARBA" id="ARBA00022741"/>
    </source>
</evidence>
<dbReference type="InterPro" id="IPR036640">
    <property type="entry name" value="ABC1_TM_sf"/>
</dbReference>
<dbReference type="GO" id="GO:0015421">
    <property type="term" value="F:ABC-type oligopeptide transporter activity"/>
    <property type="evidence" value="ECO:0007669"/>
    <property type="project" value="TreeGrafter"/>
</dbReference>
<evidence type="ECO:0000256" key="2">
    <source>
        <dbReference type="ARBA" id="ARBA00007577"/>
    </source>
</evidence>
<dbReference type="AlphaFoldDB" id="A0A1J0MMU0"/>
<dbReference type="GO" id="GO:0005524">
    <property type="term" value="F:ATP binding"/>
    <property type="evidence" value="ECO:0007669"/>
    <property type="project" value="UniProtKB-KW"/>
</dbReference>
<name>A0A1J0MMU0_9BILA</name>
<proteinExistence type="inferred from homology"/>
<dbReference type="CDD" id="cd18578">
    <property type="entry name" value="ABC_6TM_Pgp_ABCB1_D2_like"/>
    <property type="match status" value="1"/>
</dbReference>
<protein>
    <submittedName>
        <fullName evidence="15">ATP-binding cassette transporter subfamily B member 1 X2 protein</fullName>
    </submittedName>
</protein>
<feature type="transmembrane region" description="Helical" evidence="12">
    <location>
        <begin position="52"/>
        <end position="76"/>
    </location>
</feature>
<dbReference type="SUPFAM" id="SSF90123">
    <property type="entry name" value="ABC transporter transmembrane region"/>
    <property type="match status" value="2"/>
</dbReference>
<evidence type="ECO:0000256" key="7">
    <source>
        <dbReference type="ARBA" id="ARBA00022840"/>
    </source>
</evidence>
<evidence type="ECO:0000256" key="9">
    <source>
        <dbReference type="ARBA" id="ARBA00022989"/>
    </source>
</evidence>
<dbReference type="PROSITE" id="PS00211">
    <property type="entry name" value="ABC_TRANSPORTER_1"/>
    <property type="match status" value="2"/>
</dbReference>
<feature type="transmembrane region" description="Helical" evidence="12">
    <location>
        <begin position="840"/>
        <end position="866"/>
    </location>
</feature>
<evidence type="ECO:0000256" key="1">
    <source>
        <dbReference type="ARBA" id="ARBA00004141"/>
    </source>
</evidence>
<dbReference type="Pfam" id="PF00664">
    <property type="entry name" value="ABC_membrane"/>
    <property type="match status" value="2"/>
</dbReference>
<comment type="similarity">
    <text evidence="2">Belongs to the ABC transporter superfamily. ABCB family. Multidrug resistance exporter (TC 3.A.1.201) subfamily.</text>
</comment>
<feature type="transmembrane region" description="Helical" evidence="12">
    <location>
        <begin position="935"/>
        <end position="958"/>
    </location>
</feature>
<reference evidence="15" key="1">
    <citation type="submission" date="2016-04" db="EMBL/GenBank/DDBJ databases">
        <title>ATP-Binding Cassette transporters in monogonont rotifer Brachionus koreanus.</title>
        <authorList>
            <person name="Jeong C.-B."/>
            <person name="Kang H.-M."/>
            <person name="Lee J.-S."/>
        </authorList>
    </citation>
    <scope>NUCLEOTIDE SEQUENCE</scope>
</reference>
<evidence type="ECO:0000256" key="10">
    <source>
        <dbReference type="ARBA" id="ARBA00023136"/>
    </source>
</evidence>
<keyword evidence="7 15" id="KW-0067">ATP-binding</keyword>
<feature type="transmembrane region" description="Helical" evidence="12">
    <location>
        <begin position="189"/>
        <end position="208"/>
    </location>
</feature>
<dbReference type="InterPro" id="IPR011527">
    <property type="entry name" value="ABC1_TM_dom"/>
</dbReference>
<dbReference type="InterPro" id="IPR003439">
    <property type="entry name" value="ABC_transporter-like_ATP-bd"/>
</dbReference>
<evidence type="ECO:0000256" key="8">
    <source>
        <dbReference type="ARBA" id="ARBA00022967"/>
    </source>
</evidence>
<keyword evidence="5" id="KW-0677">Repeat</keyword>
<sequence>MSVKNVSLPNLKEPIKENKKKSKIKFWNKEKKTKTQVVSFFTLFRYATKLDALFMVIGTIGALANGATMPLMMLVFTNIIDGFTNFGKICDLPANFTTPSVDLSPLTNSLKDQIIYLIILGIATMILSYFQVAFWLMPSQRQARAIRKNLFSSILKQDIGWFDVYKSGELTNRLTDDVDKIKDAFGDKFGNAIQNVSTFIGGIVIGFVKGWKLTLVILSLSPLIFASAIMFTKIAEVLTSNELKSYARAGAVAEEVFTAIRTVFAFNGAQKEHKRYESKLDEAKKYGIRKATINGLLMGFIWIVINGAYALGFWYGWTLSLKIDPNTGLPEYTIGKILLVFFSIIIAIFSLGNAGPFIGTLATGRGAAFEVFKIIDRKPSIDTSSNEGEKPNDVTGNIEFDNVNFNYPSRPDIKILNGLNLKVKSGSTVALVGSSGCGKSTCIQLIQRFYDPLNGNVKLDGNNLRSLNVKWLRSQIGVVNQEPILFSTTIKENIRFGKENVTDEEIIEAAKNANAHDFIMSLSDNYDTKVGDRGGQLSGGQKQRIAIARALVRNPKILLLDEATSALDNESESIVQAALDKARLGRTTIIVAHRLSTILNADVIFAFEDGKVKEYGTHTDLMSKKGLYYKLVITQQASMDSQASLRKINPTIDENSKLDSIKENILMSEKSNEFDSKENEEKGEKKEKKKDVSMFKVLKLNGPEWYFIVIGCLASLISGAVQPAFSIVFSKAIFIFSECDIKKQEQSIILYSILFIVFGIVTFISNLLQNSMFGISGENLTKRLRSKGFETMLKQEIAWFDSPDNSVGKLCTKLAVEAAAVQGAAGIRIGALLMNLGNLGIGLILALVYGWAIALTILAFVPFMIIGGVLQTKMLTGFSGKDKEVLEEAGKISIEAISNVRTVAIFNKENYFWNLYSKKLDVPYKAAIRSSNISAFMLGFTSSITFYAMAAAFALGAYLVEKNLFGITFENIMLVFSCIIFGAQSVGQASSLMPDYAKAKTAVDSMFQLFERQTKINNYESTNGITLEDKDLKTDITVESVEFCYPNRPEAKILKGLNLTVKEGQRIAFVGSSGCGKSTVTQLLERFYDPDNGMIKLNNVNLIDYNLHWLRSKFGIVSQEPILFDMTIHENIAYGDNSRQVSREEVIEAAKKANIHDFISNLPKGYETNVGSKGTQLSGGQKQRVAIARALVRDPKILLLDEATSALDTESEKIVQEALDRAQQGRTCIVIAHRLSTIRDSDVIYVLQNGVVTEMGSHDELMNMGGFYAKLNGKL</sequence>
<keyword evidence="4 12" id="KW-0812">Transmembrane</keyword>
<dbReference type="FunFam" id="1.20.1560.10:FF:000009">
    <property type="entry name" value="ABC transporter B family member 1"/>
    <property type="match status" value="1"/>
</dbReference>
<feature type="transmembrane region" description="Helical" evidence="12">
    <location>
        <begin position="964"/>
        <end position="983"/>
    </location>
</feature>
<dbReference type="Pfam" id="PF00005">
    <property type="entry name" value="ABC_tran"/>
    <property type="match status" value="2"/>
</dbReference>
<feature type="transmembrane region" description="Helical" evidence="12">
    <location>
        <begin position="337"/>
        <end position="358"/>
    </location>
</feature>
<dbReference type="PANTHER" id="PTHR43394">
    <property type="entry name" value="ATP-DEPENDENT PERMEASE MDL1, MITOCHONDRIAL"/>
    <property type="match status" value="1"/>
</dbReference>
<dbReference type="GO" id="GO:0005743">
    <property type="term" value="C:mitochondrial inner membrane"/>
    <property type="evidence" value="ECO:0007669"/>
    <property type="project" value="TreeGrafter"/>
</dbReference>
<feature type="domain" description="ABC transporter" evidence="13">
    <location>
        <begin position="398"/>
        <end position="634"/>
    </location>
</feature>
<dbReference type="InterPro" id="IPR027417">
    <property type="entry name" value="P-loop_NTPase"/>
</dbReference>
<dbReference type="PROSITE" id="PS50929">
    <property type="entry name" value="ABC_TM1F"/>
    <property type="match status" value="2"/>
</dbReference>
<dbReference type="GO" id="GO:0090374">
    <property type="term" value="P:oligopeptide export from mitochondrion"/>
    <property type="evidence" value="ECO:0007669"/>
    <property type="project" value="TreeGrafter"/>
</dbReference>
<dbReference type="FunFam" id="3.40.50.300:FF:000479">
    <property type="entry name" value="Multidrug resistance protein 1A"/>
    <property type="match status" value="2"/>
</dbReference>
<evidence type="ECO:0000313" key="15">
    <source>
        <dbReference type="EMBL" id="APD26525.1"/>
    </source>
</evidence>
<feature type="transmembrane region" description="Helical" evidence="12">
    <location>
        <begin position="114"/>
        <end position="137"/>
    </location>
</feature>
<evidence type="ECO:0000256" key="4">
    <source>
        <dbReference type="ARBA" id="ARBA00022692"/>
    </source>
</evidence>
<dbReference type="CDD" id="cd03249">
    <property type="entry name" value="ABC_MTABC3_MDL1_MDL2"/>
    <property type="match status" value="2"/>
</dbReference>
<dbReference type="PANTHER" id="PTHR43394:SF27">
    <property type="entry name" value="ATP-DEPENDENT TRANSLOCASE ABCB1-LIKE"/>
    <property type="match status" value="1"/>
</dbReference>
<dbReference type="CDD" id="cd18577">
    <property type="entry name" value="ABC_6TM_Pgp_ABCB1_D1_like"/>
    <property type="match status" value="1"/>
</dbReference>
<feature type="domain" description="ABC transporter" evidence="13">
    <location>
        <begin position="1036"/>
        <end position="1274"/>
    </location>
</feature>
<organism evidence="15">
    <name type="scientific">Brachionus koreanus</name>
    <dbReference type="NCBI Taxonomy" id="1199090"/>
    <lineage>
        <taxon>Eukaryota</taxon>
        <taxon>Metazoa</taxon>
        <taxon>Spiralia</taxon>
        <taxon>Gnathifera</taxon>
        <taxon>Rotifera</taxon>
        <taxon>Eurotatoria</taxon>
        <taxon>Monogononta</taxon>
        <taxon>Pseudotrocha</taxon>
        <taxon>Ploima</taxon>
        <taxon>Brachionidae</taxon>
        <taxon>Brachionus</taxon>
    </lineage>
</organism>
<dbReference type="Gene3D" id="1.20.1560.10">
    <property type="entry name" value="ABC transporter type 1, transmembrane domain"/>
    <property type="match status" value="1"/>
</dbReference>
<evidence type="ECO:0000256" key="11">
    <source>
        <dbReference type="ARBA" id="ARBA00023180"/>
    </source>
</evidence>
<dbReference type="InterPro" id="IPR039421">
    <property type="entry name" value="Type_1_exporter"/>
</dbReference>
<dbReference type="Gene3D" id="3.40.50.300">
    <property type="entry name" value="P-loop containing nucleotide triphosphate hydrolases"/>
    <property type="match status" value="2"/>
</dbReference>
<keyword evidence="8" id="KW-1278">Translocase</keyword>
<feature type="transmembrane region" description="Helical" evidence="12">
    <location>
        <begin position="705"/>
        <end position="728"/>
    </location>
</feature>
<evidence type="ECO:0000256" key="12">
    <source>
        <dbReference type="SAM" id="Phobius"/>
    </source>
</evidence>
<evidence type="ECO:0000259" key="14">
    <source>
        <dbReference type="PROSITE" id="PS50929"/>
    </source>
</evidence>
<keyword evidence="11" id="KW-0325">Glycoprotein</keyword>
<feature type="transmembrane region" description="Helical" evidence="12">
    <location>
        <begin position="748"/>
        <end position="768"/>
    </location>
</feature>
<accession>A0A1J0MMU0</accession>
<keyword evidence="6" id="KW-0547">Nucleotide-binding</keyword>
<dbReference type="EMBL" id="KX134746">
    <property type="protein sequence ID" value="APD26525.1"/>
    <property type="molecule type" value="Genomic_DNA"/>
</dbReference>
<dbReference type="GO" id="GO:0016887">
    <property type="term" value="F:ATP hydrolysis activity"/>
    <property type="evidence" value="ECO:0007669"/>
    <property type="project" value="InterPro"/>
</dbReference>
<evidence type="ECO:0000256" key="3">
    <source>
        <dbReference type="ARBA" id="ARBA00022448"/>
    </source>
</evidence>
<dbReference type="PROSITE" id="PS50893">
    <property type="entry name" value="ABC_TRANSPORTER_2"/>
    <property type="match status" value="2"/>
</dbReference>